<name>A0A4U1JLA9_9BACT</name>
<dbReference type="Gene3D" id="1.20.144.10">
    <property type="entry name" value="Phosphatidic acid phosphatase type 2/haloperoxidase"/>
    <property type="match status" value="1"/>
</dbReference>
<evidence type="ECO:0000256" key="7">
    <source>
        <dbReference type="SAM" id="SignalP"/>
    </source>
</evidence>
<dbReference type="GO" id="GO:0008195">
    <property type="term" value="F:phosphatidate phosphatase activity"/>
    <property type="evidence" value="ECO:0007669"/>
    <property type="project" value="TreeGrafter"/>
</dbReference>
<comment type="similarity">
    <text evidence="2">Belongs to the PA-phosphatase related phosphoesterase family.</text>
</comment>
<evidence type="ECO:0000256" key="5">
    <source>
        <dbReference type="ARBA" id="ARBA00023136"/>
    </source>
</evidence>
<keyword evidence="5 6" id="KW-0472">Membrane</keyword>
<evidence type="ECO:0000259" key="8">
    <source>
        <dbReference type="SMART" id="SM00014"/>
    </source>
</evidence>
<feature type="signal peptide" evidence="7">
    <location>
        <begin position="1"/>
        <end position="25"/>
    </location>
</feature>
<evidence type="ECO:0000256" key="6">
    <source>
        <dbReference type="SAM" id="Phobius"/>
    </source>
</evidence>
<dbReference type="GO" id="GO:0016020">
    <property type="term" value="C:membrane"/>
    <property type="evidence" value="ECO:0007669"/>
    <property type="project" value="UniProtKB-SubCell"/>
</dbReference>
<organism evidence="9 10">
    <name type="scientific">Polyangium fumosum</name>
    <dbReference type="NCBI Taxonomy" id="889272"/>
    <lineage>
        <taxon>Bacteria</taxon>
        <taxon>Pseudomonadati</taxon>
        <taxon>Myxococcota</taxon>
        <taxon>Polyangia</taxon>
        <taxon>Polyangiales</taxon>
        <taxon>Polyangiaceae</taxon>
        <taxon>Polyangium</taxon>
    </lineage>
</organism>
<evidence type="ECO:0000256" key="3">
    <source>
        <dbReference type="ARBA" id="ARBA00022692"/>
    </source>
</evidence>
<evidence type="ECO:0000256" key="1">
    <source>
        <dbReference type="ARBA" id="ARBA00004141"/>
    </source>
</evidence>
<dbReference type="RefSeq" id="WP_136927360.1">
    <property type="nucleotide sequence ID" value="NZ_SSMQ01000002.1"/>
</dbReference>
<dbReference type="InterPro" id="IPR036938">
    <property type="entry name" value="PAP2/HPO_sf"/>
</dbReference>
<proteinExistence type="inferred from homology"/>
<feature type="transmembrane region" description="Helical" evidence="6">
    <location>
        <begin position="203"/>
        <end position="221"/>
    </location>
</feature>
<feature type="domain" description="Phosphatidic acid phosphatase type 2/haloperoxidase" evidence="8">
    <location>
        <begin position="130"/>
        <end position="248"/>
    </location>
</feature>
<accession>A0A4U1JLA9</accession>
<keyword evidence="10" id="KW-1185">Reference proteome</keyword>
<dbReference type="PANTHER" id="PTHR10165:SF35">
    <property type="entry name" value="RE23632P"/>
    <property type="match status" value="1"/>
</dbReference>
<dbReference type="AlphaFoldDB" id="A0A4U1JLA9"/>
<feature type="chain" id="PRO_5020439471" evidence="7">
    <location>
        <begin position="26"/>
        <end position="287"/>
    </location>
</feature>
<keyword evidence="7" id="KW-0732">Signal</keyword>
<dbReference type="InterPro" id="IPR043216">
    <property type="entry name" value="PAP-like"/>
</dbReference>
<evidence type="ECO:0000256" key="2">
    <source>
        <dbReference type="ARBA" id="ARBA00008816"/>
    </source>
</evidence>
<reference evidence="9 10" key="1">
    <citation type="submission" date="2019-04" db="EMBL/GenBank/DDBJ databases">
        <authorList>
            <person name="Li Y."/>
            <person name="Wang J."/>
        </authorList>
    </citation>
    <scope>NUCLEOTIDE SEQUENCE [LARGE SCALE GENOMIC DNA]</scope>
    <source>
        <strain evidence="9 10">DSM 14668</strain>
    </source>
</reference>
<feature type="transmembrane region" description="Helical" evidence="6">
    <location>
        <begin position="98"/>
        <end position="118"/>
    </location>
</feature>
<evidence type="ECO:0000313" key="9">
    <source>
        <dbReference type="EMBL" id="TKD12723.1"/>
    </source>
</evidence>
<comment type="subcellular location">
    <subcellularLocation>
        <location evidence="1">Membrane</location>
        <topology evidence="1">Multi-pass membrane protein</topology>
    </subcellularLocation>
</comment>
<dbReference type="EMBL" id="SSMQ01000002">
    <property type="protein sequence ID" value="TKD12723.1"/>
    <property type="molecule type" value="Genomic_DNA"/>
</dbReference>
<dbReference type="InterPro" id="IPR000326">
    <property type="entry name" value="PAP2/HPO"/>
</dbReference>
<dbReference type="PANTHER" id="PTHR10165">
    <property type="entry name" value="LIPID PHOSPHATE PHOSPHATASE"/>
    <property type="match status" value="1"/>
</dbReference>
<protein>
    <submittedName>
        <fullName evidence="9">Phosphatase PAP2 family protein</fullName>
    </submittedName>
</protein>
<keyword evidence="4 6" id="KW-1133">Transmembrane helix</keyword>
<dbReference type="OrthoDB" id="5493667at2"/>
<comment type="caution">
    <text evidence="9">The sequence shown here is derived from an EMBL/GenBank/DDBJ whole genome shotgun (WGS) entry which is preliminary data.</text>
</comment>
<sequence>MSSMPRFLLSFAFVTCLAAPGVASAQEPPPARPMMRVNLPIDLTVIGVGGAAWITTEVLKSKIAPATCRWCSPPGFDDSIARALRWSNTKTAARMSDVGLYGLAPLAAFGFDAAVVYASGGTLTEWGTDVIVLLQSMVVAADLTQIVKFSVARERPLLEYNSVSAEDRDNRDNNLSFFSGHTSFTFSAAVSAGTLATLKGYRAAPWIWATGLTIATATGYLRMAADKHYFSDVMVGAIVGSAVGFVVPWLHRPSANPSKDAGARLSGMMASPLPGGGPFVGFSGILD</sequence>
<feature type="transmembrane region" description="Helical" evidence="6">
    <location>
        <begin position="233"/>
        <end position="251"/>
    </location>
</feature>
<dbReference type="SUPFAM" id="SSF48317">
    <property type="entry name" value="Acid phosphatase/Vanadium-dependent haloperoxidase"/>
    <property type="match status" value="1"/>
</dbReference>
<evidence type="ECO:0000313" key="10">
    <source>
        <dbReference type="Proteomes" id="UP000309215"/>
    </source>
</evidence>
<dbReference type="GO" id="GO:0046839">
    <property type="term" value="P:phospholipid dephosphorylation"/>
    <property type="evidence" value="ECO:0007669"/>
    <property type="project" value="TreeGrafter"/>
</dbReference>
<evidence type="ECO:0000256" key="4">
    <source>
        <dbReference type="ARBA" id="ARBA00022989"/>
    </source>
</evidence>
<dbReference type="Proteomes" id="UP000309215">
    <property type="component" value="Unassembled WGS sequence"/>
</dbReference>
<dbReference type="GO" id="GO:0006644">
    <property type="term" value="P:phospholipid metabolic process"/>
    <property type="evidence" value="ECO:0007669"/>
    <property type="project" value="InterPro"/>
</dbReference>
<dbReference type="Pfam" id="PF01569">
    <property type="entry name" value="PAP2"/>
    <property type="match status" value="1"/>
</dbReference>
<feature type="transmembrane region" description="Helical" evidence="6">
    <location>
        <begin position="41"/>
        <end position="59"/>
    </location>
</feature>
<dbReference type="SMART" id="SM00014">
    <property type="entry name" value="acidPPc"/>
    <property type="match status" value="1"/>
</dbReference>
<gene>
    <name evidence="9" type="ORF">E8A74_02950</name>
</gene>
<keyword evidence="3 6" id="KW-0812">Transmembrane</keyword>